<evidence type="ECO:0000256" key="1">
    <source>
        <dbReference type="ARBA" id="ARBA00004141"/>
    </source>
</evidence>
<evidence type="ECO:0000313" key="7">
    <source>
        <dbReference type="EMBL" id="QDQ43088.1"/>
    </source>
</evidence>
<dbReference type="KEGG" id="mkc:kam1_1876"/>
<feature type="transmembrane region" description="Helical" evidence="5">
    <location>
        <begin position="6"/>
        <end position="35"/>
    </location>
</feature>
<comment type="subcellular location">
    <subcellularLocation>
        <location evidence="5">Cell membrane</location>
        <topology evidence="5">Multi-pass membrane protein</topology>
    </subcellularLocation>
    <subcellularLocation>
        <location evidence="1">Membrane</location>
        <topology evidence="1">Multi-pass membrane protein</topology>
    </subcellularLocation>
</comment>
<gene>
    <name evidence="6" type="ORF">A946_02965</name>
    <name evidence="7" type="ORF">kam1_1876</name>
</gene>
<accession>A0A0C1RLT3</accession>
<keyword evidence="8" id="KW-1185">Reference proteome</keyword>
<evidence type="ECO:0000313" key="6">
    <source>
        <dbReference type="EMBL" id="KIE59017.1"/>
    </source>
</evidence>
<feature type="transmembrane region" description="Helical" evidence="5">
    <location>
        <begin position="71"/>
        <end position="91"/>
    </location>
</feature>
<keyword evidence="2 5" id="KW-0812">Transmembrane</keyword>
<dbReference type="InterPro" id="IPR002781">
    <property type="entry name" value="TM_pro_TauE-like"/>
</dbReference>
<dbReference type="Pfam" id="PF01925">
    <property type="entry name" value="TauE"/>
    <property type="match status" value="1"/>
</dbReference>
<reference evidence="9" key="3">
    <citation type="submission" date="2019-03" db="EMBL/GenBank/DDBJ databases">
        <title>Complete genome of Methylacidiphilum kamchatkense Kam1.</title>
        <authorList>
            <person name="Kruse T."/>
            <person name="Murarilal Ratnadevi C."/>
            <person name="Erikstad H.-A."/>
            <person name="Birkeland N.-K."/>
        </authorList>
    </citation>
    <scope>NUCLEOTIDE SEQUENCE [LARGE SCALE GENOMIC DNA]</scope>
    <source>
        <strain evidence="9">kam1</strain>
    </source>
</reference>
<dbReference type="AlphaFoldDB" id="A0A0C1RLT3"/>
<evidence type="ECO:0000256" key="3">
    <source>
        <dbReference type="ARBA" id="ARBA00022989"/>
    </source>
</evidence>
<keyword evidence="3 5" id="KW-1133">Transmembrane helix</keyword>
<keyword evidence="4 5" id="KW-0472">Membrane</keyword>
<sequence>MNITGLILLGLTAGFASGCFGVGGGIVIVPALILFFGIPYHIAVGTSLAVIIPIALAGSIFNSWLQKIDWSIVWVILIFGVIGALIGVWSIQKIPANIAKKIFSLFLLYSAYRLWIGSPVKN</sequence>
<feature type="transmembrane region" description="Helical" evidence="5">
    <location>
        <begin position="42"/>
        <end position="65"/>
    </location>
</feature>
<dbReference type="PANTHER" id="PTHR43701">
    <property type="entry name" value="MEMBRANE TRANSPORTER PROTEIN MJ0441-RELATED"/>
    <property type="match status" value="1"/>
</dbReference>
<evidence type="ECO:0000313" key="9">
    <source>
        <dbReference type="Proteomes" id="UP000315925"/>
    </source>
</evidence>
<dbReference type="OrthoDB" id="9791444at2"/>
<dbReference type="EMBL" id="JQNX01000002">
    <property type="protein sequence ID" value="KIE59017.1"/>
    <property type="molecule type" value="Genomic_DNA"/>
</dbReference>
<proteinExistence type="inferred from homology"/>
<dbReference type="Proteomes" id="UP000315925">
    <property type="component" value="Chromosome"/>
</dbReference>
<dbReference type="RefSeq" id="WP_039720924.1">
    <property type="nucleotide sequence ID" value="NZ_CP037899.1"/>
</dbReference>
<dbReference type="PANTHER" id="PTHR43701:SF2">
    <property type="entry name" value="MEMBRANE TRANSPORTER PROTEIN YJNA-RELATED"/>
    <property type="match status" value="1"/>
</dbReference>
<keyword evidence="5" id="KW-1003">Cell membrane</keyword>
<dbReference type="STRING" id="1202785.A946_02965"/>
<evidence type="ECO:0000313" key="8">
    <source>
        <dbReference type="Proteomes" id="UP000031594"/>
    </source>
</evidence>
<reference evidence="7" key="2">
    <citation type="journal article" date="2019" name="BMC Genomics">
        <title>Complete genome sequence analysis of the thermoacidophilic verrucomicrobial methanotroph 'Candidatus Methylacidiphilum kamchatkense' strain Kam1 and comparison with its closest relatives.</title>
        <authorList>
            <person name="Kruse T."/>
            <person name="Ratnadevi C.M."/>
            <person name="Erikstad H.A."/>
            <person name="Birkeland N.K."/>
        </authorList>
    </citation>
    <scope>NUCLEOTIDE SEQUENCE</scope>
    <source>
        <strain evidence="7">Kam1</strain>
    </source>
</reference>
<reference evidence="6 8" key="1">
    <citation type="submission" date="2014-08" db="EMBL/GenBank/DDBJ databases">
        <title>Methylacidiphilum kamchatkense strain Kam1 draft genome sequence.</title>
        <authorList>
            <person name="Birkeland N.-K."/>
            <person name="Erikstad H.A."/>
        </authorList>
    </citation>
    <scope>NUCLEOTIDE SEQUENCE [LARGE SCALE GENOMIC DNA]</scope>
    <source>
        <strain evidence="6 8">Kam1</strain>
    </source>
</reference>
<dbReference type="InterPro" id="IPR051598">
    <property type="entry name" value="TSUP/Inactive_protease-like"/>
</dbReference>
<evidence type="ECO:0000256" key="4">
    <source>
        <dbReference type="ARBA" id="ARBA00023136"/>
    </source>
</evidence>
<evidence type="ECO:0000256" key="5">
    <source>
        <dbReference type="RuleBase" id="RU363041"/>
    </source>
</evidence>
<dbReference type="EMBL" id="CP037899">
    <property type="protein sequence ID" value="QDQ43088.1"/>
    <property type="molecule type" value="Genomic_DNA"/>
</dbReference>
<protein>
    <recommendedName>
        <fullName evidence="5">Probable membrane transporter protein</fullName>
    </recommendedName>
</protein>
<name>A0A0C1RLT3_9BACT</name>
<dbReference type="Proteomes" id="UP000031594">
    <property type="component" value="Unassembled WGS sequence"/>
</dbReference>
<dbReference type="GO" id="GO:0005886">
    <property type="term" value="C:plasma membrane"/>
    <property type="evidence" value="ECO:0007669"/>
    <property type="project" value="UniProtKB-SubCell"/>
</dbReference>
<organism evidence="7 9">
    <name type="scientific">Methylacidiphilum kamchatkense Kam1</name>
    <dbReference type="NCBI Taxonomy" id="1202785"/>
    <lineage>
        <taxon>Bacteria</taxon>
        <taxon>Pseudomonadati</taxon>
        <taxon>Verrucomicrobiota</taxon>
        <taxon>Methylacidiphilae</taxon>
        <taxon>Methylacidiphilales</taxon>
        <taxon>Methylacidiphilaceae</taxon>
        <taxon>Methylacidiphilum (ex Ratnadevi et al. 2023)</taxon>
    </lineage>
</organism>
<comment type="similarity">
    <text evidence="5">Belongs to the 4-toluene sulfonate uptake permease (TSUP) (TC 2.A.102) family.</text>
</comment>
<evidence type="ECO:0000256" key="2">
    <source>
        <dbReference type="ARBA" id="ARBA00022692"/>
    </source>
</evidence>